<keyword evidence="5" id="KW-0732">Signal</keyword>
<protein>
    <submittedName>
        <fullName evidence="7">Sulfatase</fullName>
    </submittedName>
</protein>
<name>A0A0J8GN51_9ALTE</name>
<dbReference type="InterPro" id="IPR050738">
    <property type="entry name" value="Sulfatase"/>
</dbReference>
<evidence type="ECO:0000256" key="1">
    <source>
        <dbReference type="ARBA" id="ARBA00008779"/>
    </source>
</evidence>
<keyword evidence="3" id="KW-0378">Hydrolase</keyword>
<sequence>MKLNIQRILAKGLKSLVWLFVACTFANDTEQPNILFILADDAGYHDFGFHGSKVMQTPNLDKLGNQGILFTQAYVSAAVCGPSRAGILTGQYQQKFGYEENNVPGYMSHSGTLGDEMGLPLNLKIMPEYLKAQGYTTGLFGKWHQGNADKFHPTKRGFDYFYGFRGGARSYFAFNEDNPNTRPEDYLEQGFRQYKESPKYLTHALVDKTIEFIEHSQTKTTDKKPFFAFLSFTAVHAPMEAEAADLEKFSALTGKRKTLAAMTFAMDKAIGRLLNRLEQLGIRDNTLVVFTNDNGGPTDQNASNNAPLSGTKANHLEGGIRVPFIMCWPAKLNQLKVYRDPIITLDLLPTFFAAAGGDMKTLKDIDGKNLLPFLTGTMANNETHTPHQMLFWKKETRAAIRHGAWKLLRFPDRPAELYELESDPAEEINLAAAHPEIVTDLYKKLFSWELTLERPKWQLKRQYEGAAMQRMDKYRKHLTD</sequence>
<keyword evidence="4" id="KW-0106">Calcium</keyword>
<dbReference type="Gene3D" id="3.30.1120.10">
    <property type="match status" value="1"/>
</dbReference>
<dbReference type="EMBL" id="LAZL01000028">
    <property type="protein sequence ID" value="KMT64225.1"/>
    <property type="molecule type" value="Genomic_DNA"/>
</dbReference>
<dbReference type="PROSITE" id="PS00523">
    <property type="entry name" value="SULFATASE_1"/>
    <property type="match status" value="1"/>
</dbReference>
<dbReference type="OrthoDB" id="9803751at2"/>
<evidence type="ECO:0000256" key="2">
    <source>
        <dbReference type="ARBA" id="ARBA00022723"/>
    </source>
</evidence>
<feature type="signal peptide" evidence="5">
    <location>
        <begin position="1"/>
        <end position="26"/>
    </location>
</feature>
<dbReference type="AlphaFoldDB" id="A0A0J8GN51"/>
<evidence type="ECO:0000256" key="3">
    <source>
        <dbReference type="ARBA" id="ARBA00022801"/>
    </source>
</evidence>
<dbReference type="Gene3D" id="3.40.720.10">
    <property type="entry name" value="Alkaline Phosphatase, subunit A"/>
    <property type="match status" value="1"/>
</dbReference>
<dbReference type="InterPro" id="IPR024607">
    <property type="entry name" value="Sulfatase_CS"/>
</dbReference>
<dbReference type="GO" id="GO:0046872">
    <property type="term" value="F:metal ion binding"/>
    <property type="evidence" value="ECO:0007669"/>
    <property type="project" value="UniProtKB-KW"/>
</dbReference>
<accession>A0A0J8GN51</accession>
<gene>
    <name evidence="7" type="ORF">XM47_15195</name>
</gene>
<keyword evidence="8" id="KW-1185">Reference proteome</keyword>
<evidence type="ECO:0000256" key="5">
    <source>
        <dbReference type="SAM" id="SignalP"/>
    </source>
</evidence>
<dbReference type="InterPro" id="IPR000917">
    <property type="entry name" value="Sulfatase_N"/>
</dbReference>
<dbReference type="GO" id="GO:0004065">
    <property type="term" value="F:arylsulfatase activity"/>
    <property type="evidence" value="ECO:0007669"/>
    <property type="project" value="TreeGrafter"/>
</dbReference>
<dbReference type="PATRIC" id="fig|1513271.3.peg.3128"/>
<evidence type="ECO:0000313" key="8">
    <source>
        <dbReference type="Proteomes" id="UP000037600"/>
    </source>
</evidence>
<dbReference type="STRING" id="1513271.XM47_15195"/>
<evidence type="ECO:0000259" key="6">
    <source>
        <dbReference type="Pfam" id="PF00884"/>
    </source>
</evidence>
<dbReference type="Proteomes" id="UP000037600">
    <property type="component" value="Unassembled WGS sequence"/>
</dbReference>
<dbReference type="SUPFAM" id="SSF53649">
    <property type="entry name" value="Alkaline phosphatase-like"/>
    <property type="match status" value="1"/>
</dbReference>
<dbReference type="PANTHER" id="PTHR42693">
    <property type="entry name" value="ARYLSULFATASE FAMILY MEMBER"/>
    <property type="match status" value="1"/>
</dbReference>
<dbReference type="RefSeq" id="WP_048694351.1">
    <property type="nucleotide sequence ID" value="NZ_KQ130500.1"/>
</dbReference>
<dbReference type="Pfam" id="PF00884">
    <property type="entry name" value="Sulfatase"/>
    <property type="match status" value="1"/>
</dbReference>
<feature type="domain" description="Sulfatase N-terminal" evidence="6">
    <location>
        <begin position="32"/>
        <end position="356"/>
    </location>
</feature>
<evidence type="ECO:0000256" key="4">
    <source>
        <dbReference type="ARBA" id="ARBA00022837"/>
    </source>
</evidence>
<dbReference type="PANTHER" id="PTHR42693:SF53">
    <property type="entry name" value="ENDO-4-O-SULFATASE"/>
    <property type="match status" value="1"/>
</dbReference>
<keyword evidence="2" id="KW-0479">Metal-binding</keyword>
<evidence type="ECO:0000313" key="7">
    <source>
        <dbReference type="EMBL" id="KMT64225.1"/>
    </source>
</evidence>
<dbReference type="InterPro" id="IPR017850">
    <property type="entry name" value="Alkaline_phosphatase_core_sf"/>
</dbReference>
<feature type="chain" id="PRO_5005298830" evidence="5">
    <location>
        <begin position="27"/>
        <end position="480"/>
    </location>
</feature>
<comment type="similarity">
    <text evidence="1">Belongs to the sulfatase family.</text>
</comment>
<reference evidence="7 8" key="1">
    <citation type="submission" date="2015-04" db="EMBL/GenBank/DDBJ databases">
        <title>Draft Genome Sequence of the Novel Agar-Digesting Marine Bacterium Q1.</title>
        <authorList>
            <person name="Li Y."/>
            <person name="Li D."/>
            <person name="Chen G."/>
            <person name="Du Z."/>
        </authorList>
    </citation>
    <scope>NUCLEOTIDE SEQUENCE [LARGE SCALE GENOMIC DNA]</scope>
    <source>
        <strain evidence="7 8">Q1</strain>
    </source>
</reference>
<proteinExistence type="inferred from homology"/>
<organism evidence="7 8">
    <name type="scientific">Catenovulum maritimum</name>
    <dbReference type="NCBI Taxonomy" id="1513271"/>
    <lineage>
        <taxon>Bacteria</taxon>
        <taxon>Pseudomonadati</taxon>
        <taxon>Pseudomonadota</taxon>
        <taxon>Gammaproteobacteria</taxon>
        <taxon>Alteromonadales</taxon>
        <taxon>Alteromonadaceae</taxon>
        <taxon>Catenovulum</taxon>
    </lineage>
</organism>
<comment type="caution">
    <text evidence="7">The sequence shown here is derived from an EMBL/GenBank/DDBJ whole genome shotgun (WGS) entry which is preliminary data.</text>
</comment>